<name>Q2RQ05_RHORT</name>
<dbReference type="eggNOG" id="ENOG5032V02">
    <property type="taxonomic scope" value="Bacteria"/>
</dbReference>
<dbReference type="AlphaFoldDB" id="Q2RQ05"/>
<reference evidence="1 2" key="1">
    <citation type="journal article" date="2011" name="Stand. Genomic Sci.">
        <title>Complete genome sequence of Rhodospirillum rubrum type strain (S1).</title>
        <authorList>
            <person name="Munk A.C."/>
            <person name="Copeland A."/>
            <person name="Lucas S."/>
            <person name="Lapidus A."/>
            <person name="Del Rio T.G."/>
            <person name="Barry K."/>
            <person name="Detter J.C."/>
            <person name="Hammon N."/>
            <person name="Israni S."/>
            <person name="Pitluck S."/>
            <person name="Brettin T."/>
            <person name="Bruce D."/>
            <person name="Han C."/>
            <person name="Tapia R."/>
            <person name="Gilna P."/>
            <person name="Schmutz J."/>
            <person name="Larimer F."/>
            <person name="Land M."/>
            <person name="Kyrpides N.C."/>
            <person name="Mavromatis K."/>
            <person name="Richardson P."/>
            <person name="Rohde M."/>
            <person name="Goker M."/>
            <person name="Klenk H.P."/>
            <person name="Zhang Y."/>
            <person name="Roberts G.P."/>
            <person name="Reslewic S."/>
            <person name="Schwartz D.C."/>
        </authorList>
    </citation>
    <scope>NUCLEOTIDE SEQUENCE [LARGE SCALE GENOMIC DNA]</scope>
    <source>
        <strain evidence="2">ATCC 11170 / ATH 1.1.1 / DSM 467 / LMG 4362 / NCIMB 8255 / S1</strain>
    </source>
</reference>
<keyword evidence="2" id="KW-1185">Reference proteome</keyword>
<dbReference type="Proteomes" id="UP000001929">
    <property type="component" value="Chromosome"/>
</dbReference>
<proteinExistence type="predicted"/>
<protein>
    <recommendedName>
        <fullName evidence="3">SAM-dependent methyltransferase</fullName>
    </recommendedName>
</protein>
<dbReference type="RefSeq" id="WP_011390743.1">
    <property type="nucleotide sequence ID" value="NC_007643.1"/>
</dbReference>
<accession>Q2RQ05</accession>
<dbReference type="KEGG" id="rru:Rru_A2995"/>
<organism evidence="1 2">
    <name type="scientific">Rhodospirillum rubrum (strain ATCC 11170 / ATH 1.1.1 / DSM 467 / LMG 4362 / NCIMB 8255 / S1)</name>
    <dbReference type="NCBI Taxonomy" id="269796"/>
    <lineage>
        <taxon>Bacteria</taxon>
        <taxon>Pseudomonadati</taxon>
        <taxon>Pseudomonadota</taxon>
        <taxon>Alphaproteobacteria</taxon>
        <taxon>Rhodospirillales</taxon>
        <taxon>Rhodospirillaceae</taxon>
        <taxon>Rhodospirillum</taxon>
    </lineage>
</organism>
<dbReference type="STRING" id="269796.Rru_A2995"/>
<evidence type="ECO:0000313" key="2">
    <source>
        <dbReference type="Proteomes" id="UP000001929"/>
    </source>
</evidence>
<evidence type="ECO:0008006" key="3">
    <source>
        <dbReference type="Google" id="ProtNLM"/>
    </source>
</evidence>
<dbReference type="HOGENOM" id="CLU_126412_0_0_5"/>
<dbReference type="EnsemblBacteria" id="ABC23790">
    <property type="protein sequence ID" value="ABC23790"/>
    <property type="gene ID" value="Rru_A2995"/>
</dbReference>
<evidence type="ECO:0000313" key="1">
    <source>
        <dbReference type="EMBL" id="ABC23790.1"/>
    </source>
</evidence>
<dbReference type="EMBL" id="CP000230">
    <property type="protein sequence ID" value="ABC23790.1"/>
    <property type="molecule type" value="Genomic_DNA"/>
</dbReference>
<sequence length="137" mass="15885">MRIDFHDACLRHFDDAERLFEVQRWANADHLFGISVECGLKCLMAAFGMKMEGDRPAEKADRVHTNRIWERYEAYRSGHGQGAHYALGADGNPFQNWDINQRYVHQGEFDHPYIAPHRAAAQEIRGLLKRAERDGFL</sequence>
<gene>
    <name evidence="1" type="ordered locus">Rru_A2995</name>
</gene>